<sequence>MTLNWSPLIGPAFSYTLGRTRGQVRRSRSQAVMRSVTGAAGAGAPTSSDPRLWPRAAVSQTARSVLGIGCLPVPTARCSHFGQMPSAGKPEDRVVLGPWSLVAADRRPNRSHRPGPCGADISTSTPAAMHGQECPDARTVDIDFRAETAPVQWSAAEARHGPIAGWPRHEELRAWIGMRLPIDRSLTSLGRRVAPKHAAPPPPPPLDLEFGPGPAIRPLHGAWSAITVAIPALAVTHARGTWHSVMHPTARSTADPRQAGTGHAQWCPHVPRHAGLSRALVLACRGPAGLRASGSAARGPADAPLLSARLPGVSATRSARECDPTHRRRECVLGTERGPFPGHPRPLGANHRHPAAVACSFGRLFLGRRVAGGGDHSGVSY</sequence>
<evidence type="ECO:0000256" key="1">
    <source>
        <dbReference type="SAM" id="MobiDB-lite"/>
    </source>
</evidence>
<dbReference type="Proteomes" id="UP000030693">
    <property type="component" value="Unassembled WGS sequence"/>
</dbReference>
<protein>
    <submittedName>
        <fullName evidence="2">Uncharacterized protein</fullName>
    </submittedName>
</protein>
<dbReference type="EMBL" id="KB932210">
    <property type="protein sequence ID" value="KCV68073.1"/>
    <property type="molecule type" value="Genomic_DNA"/>
</dbReference>
<dbReference type="RefSeq" id="XP_009497447.1">
    <property type="nucleotide sequence ID" value="XM_009499172.1"/>
</dbReference>
<name>A0A058Z2C7_FONAL</name>
<keyword evidence="3" id="KW-1185">Reference proteome</keyword>
<proteinExistence type="predicted"/>
<evidence type="ECO:0000313" key="2">
    <source>
        <dbReference type="EMBL" id="KCV68073.1"/>
    </source>
</evidence>
<reference evidence="2" key="1">
    <citation type="submission" date="2013-04" db="EMBL/GenBank/DDBJ databases">
        <title>The Genome Sequence of Fonticula alba ATCC 38817.</title>
        <authorList>
            <consortium name="The Broad Institute Genomics Platform"/>
            <person name="Russ C."/>
            <person name="Cuomo C."/>
            <person name="Burger G."/>
            <person name="Gray M.W."/>
            <person name="Holland P.W.H."/>
            <person name="King N."/>
            <person name="Lang F.B.F."/>
            <person name="Roger A.J."/>
            <person name="Ruiz-Trillo I."/>
            <person name="Brown M."/>
            <person name="Walker B."/>
            <person name="Young S."/>
            <person name="Zeng Q."/>
            <person name="Gargeya S."/>
            <person name="Fitzgerald M."/>
            <person name="Haas B."/>
            <person name="Abouelleil A."/>
            <person name="Allen A.W."/>
            <person name="Alvarado L."/>
            <person name="Arachchi H.M."/>
            <person name="Berlin A.M."/>
            <person name="Chapman S.B."/>
            <person name="Gainer-Dewar J."/>
            <person name="Goldberg J."/>
            <person name="Griggs A."/>
            <person name="Gujja S."/>
            <person name="Hansen M."/>
            <person name="Howarth C."/>
            <person name="Imamovic A."/>
            <person name="Ireland A."/>
            <person name="Larimer J."/>
            <person name="McCowan C."/>
            <person name="Murphy C."/>
            <person name="Pearson M."/>
            <person name="Poon T.W."/>
            <person name="Priest M."/>
            <person name="Roberts A."/>
            <person name="Saif S."/>
            <person name="Shea T."/>
            <person name="Sisk P."/>
            <person name="Sykes S."/>
            <person name="Wortman J."/>
            <person name="Nusbaum C."/>
            <person name="Birren B."/>
        </authorList>
    </citation>
    <scope>NUCLEOTIDE SEQUENCE [LARGE SCALE GENOMIC DNA]</scope>
    <source>
        <strain evidence="2">ATCC 38817</strain>
    </source>
</reference>
<accession>A0A058Z2C7</accession>
<feature type="region of interest" description="Disordered" evidence="1">
    <location>
        <begin position="106"/>
        <end position="132"/>
    </location>
</feature>
<evidence type="ECO:0000313" key="3">
    <source>
        <dbReference type="Proteomes" id="UP000030693"/>
    </source>
</evidence>
<gene>
    <name evidence="2" type="ORF">H696_05308</name>
</gene>
<dbReference type="AlphaFoldDB" id="A0A058Z2C7"/>
<organism evidence="2">
    <name type="scientific">Fonticula alba</name>
    <name type="common">Slime mold</name>
    <dbReference type="NCBI Taxonomy" id="691883"/>
    <lineage>
        <taxon>Eukaryota</taxon>
        <taxon>Rotosphaerida</taxon>
        <taxon>Fonticulaceae</taxon>
        <taxon>Fonticula</taxon>
    </lineage>
</organism>
<dbReference type="GeneID" id="20530033"/>